<keyword evidence="2" id="KW-0813">Transport</keyword>
<dbReference type="InterPro" id="IPR036291">
    <property type="entry name" value="NAD(P)-bd_dom_sf"/>
</dbReference>
<gene>
    <name evidence="9" type="ORF">DCMF_05810</name>
</gene>
<dbReference type="Proteomes" id="UP000323521">
    <property type="component" value="Chromosome"/>
</dbReference>
<dbReference type="SUPFAM" id="SSF116726">
    <property type="entry name" value="TrkA C-terminal domain-like"/>
    <property type="match status" value="2"/>
</dbReference>
<dbReference type="NCBIfam" id="NF007032">
    <property type="entry name" value="PRK09496.1-4"/>
    <property type="match status" value="1"/>
</dbReference>
<dbReference type="PRINTS" id="PR00335">
    <property type="entry name" value="KUPTAKETRKA"/>
</dbReference>
<dbReference type="EMBL" id="CP017634">
    <property type="protein sequence ID" value="ATW28388.1"/>
    <property type="molecule type" value="Genomic_DNA"/>
</dbReference>
<dbReference type="PROSITE" id="PS51202">
    <property type="entry name" value="RCK_C"/>
    <property type="match status" value="2"/>
</dbReference>
<keyword evidence="6" id="KW-0406">Ion transport</keyword>
<dbReference type="InterPro" id="IPR036721">
    <property type="entry name" value="RCK_C_sf"/>
</dbReference>
<keyword evidence="3" id="KW-0633">Potassium transport</keyword>
<accession>A0A3G1L151</accession>
<dbReference type="NCBIfam" id="NF007041">
    <property type="entry name" value="PRK09496.3-4"/>
    <property type="match status" value="1"/>
</dbReference>
<reference evidence="9 10" key="1">
    <citation type="submission" date="2016-10" db="EMBL/GenBank/DDBJ databases">
        <title>Complete Genome Sequence of Peptococcaceae strain DCMF.</title>
        <authorList>
            <person name="Edwards R.J."/>
            <person name="Holland S.I."/>
            <person name="Deshpande N.P."/>
            <person name="Wong Y.K."/>
            <person name="Ertan H."/>
            <person name="Manefield M."/>
            <person name="Russell T.L."/>
            <person name="Lee M.J."/>
        </authorList>
    </citation>
    <scope>NUCLEOTIDE SEQUENCE [LARGE SCALE GENOMIC DNA]</scope>
    <source>
        <strain evidence="9 10">DCMF</strain>
    </source>
</reference>
<feature type="domain" description="RCK N-terminal" evidence="7">
    <location>
        <begin position="210"/>
        <end position="327"/>
    </location>
</feature>
<protein>
    <recommendedName>
        <fullName evidence="1">Trk system potassium uptake protein TrkA</fullName>
    </recommendedName>
</protein>
<keyword evidence="5" id="KW-0520">NAD</keyword>
<feature type="domain" description="RCK C-terminal" evidence="8">
    <location>
        <begin position="124"/>
        <end position="205"/>
    </location>
</feature>
<evidence type="ECO:0000256" key="2">
    <source>
        <dbReference type="ARBA" id="ARBA00022448"/>
    </source>
</evidence>
<evidence type="ECO:0000313" key="9">
    <source>
        <dbReference type="EMBL" id="ATW28388.1"/>
    </source>
</evidence>
<dbReference type="PANTHER" id="PTHR43833:SF5">
    <property type="entry name" value="TRK SYSTEM POTASSIUM UPTAKE PROTEIN TRKA"/>
    <property type="match status" value="1"/>
</dbReference>
<dbReference type="PANTHER" id="PTHR43833">
    <property type="entry name" value="POTASSIUM CHANNEL PROTEIN 2-RELATED-RELATED"/>
    <property type="match status" value="1"/>
</dbReference>
<evidence type="ECO:0000256" key="6">
    <source>
        <dbReference type="ARBA" id="ARBA00023065"/>
    </source>
</evidence>
<dbReference type="Pfam" id="PF02080">
    <property type="entry name" value="TrkA_C"/>
    <property type="match status" value="2"/>
</dbReference>
<sequence length="427" mass="47453">MLSSEGHDVIVIEIDPTRLHTVEEHLDVQTICGNGANPSVLKEAGVEESDLLAAVTELDELNIVSCLLAKSLGVKRTIARVREPEYVDLDQMTQKNALGIDLIINPERVTAHEIAKLITKPEAQIVEYFAGGKVQLLELKMMENSPVCNLELKYLECPQQFLIAAILREGKVIIPRGKDMIKVGDMIFVLAQTKEMGEVERFFGQRRTRMQNVVILGGGRIGYYLAQLLEHKHMNVKIIEKDFNQCQFIAQNLHRCLVIHGDGTDLQLLEDENVGATDLFVAVTGDDKINLLVSLLAKHLGTKKTIAQIRRSDYTPLVEKVGIDRAVSPRKLAASAILRFVRKGKIVSVTLLNDAQAEMMELIVPESYRYAGKCLKDVGFPSGAIIGALVQENKIIIPRGRDIVCPGDRVIVFALPNSIQKIEQFFS</sequence>
<evidence type="ECO:0000256" key="1">
    <source>
        <dbReference type="ARBA" id="ARBA00017378"/>
    </source>
</evidence>
<dbReference type="InterPro" id="IPR006037">
    <property type="entry name" value="RCK_C"/>
</dbReference>
<dbReference type="Gene3D" id="3.30.70.1450">
    <property type="entry name" value="Regulator of K+ conductance, C-terminal domain"/>
    <property type="match status" value="2"/>
</dbReference>
<proteinExistence type="predicted"/>
<feature type="domain" description="RCK N-terminal" evidence="7">
    <location>
        <begin position="1"/>
        <end position="104"/>
    </location>
</feature>
<name>A0A3G1L151_FORW1</name>
<keyword evidence="4" id="KW-0630">Potassium</keyword>
<dbReference type="PROSITE" id="PS51201">
    <property type="entry name" value="RCK_N"/>
    <property type="match status" value="2"/>
</dbReference>
<feature type="domain" description="RCK C-terminal" evidence="8">
    <location>
        <begin position="347"/>
        <end position="427"/>
    </location>
</feature>
<evidence type="ECO:0000256" key="5">
    <source>
        <dbReference type="ARBA" id="ARBA00023027"/>
    </source>
</evidence>
<evidence type="ECO:0000259" key="7">
    <source>
        <dbReference type="PROSITE" id="PS51201"/>
    </source>
</evidence>
<dbReference type="NCBIfam" id="NF007039">
    <property type="entry name" value="PRK09496.3-2"/>
    <property type="match status" value="1"/>
</dbReference>
<dbReference type="NCBIfam" id="NF007033">
    <property type="entry name" value="PRK09496.1-5"/>
    <property type="match status" value="1"/>
</dbReference>
<evidence type="ECO:0000259" key="8">
    <source>
        <dbReference type="PROSITE" id="PS51202"/>
    </source>
</evidence>
<dbReference type="AlphaFoldDB" id="A0A3G1L151"/>
<dbReference type="KEGG" id="fwa:DCMF_05810"/>
<dbReference type="NCBIfam" id="NF007031">
    <property type="entry name" value="PRK09496.1-2"/>
    <property type="match status" value="1"/>
</dbReference>
<dbReference type="SUPFAM" id="SSF51735">
    <property type="entry name" value="NAD(P)-binding Rossmann-fold domains"/>
    <property type="match status" value="2"/>
</dbReference>
<dbReference type="NCBIfam" id="NF007034">
    <property type="entry name" value="PRK09496.2-1"/>
    <property type="match status" value="1"/>
</dbReference>
<dbReference type="InterPro" id="IPR003148">
    <property type="entry name" value="RCK_N"/>
</dbReference>
<dbReference type="GO" id="GO:0015079">
    <property type="term" value="F:potassium ion transmembrane transporter activity"/>
    <property type="evidence" value="ECO:0007669"/>
    <property type="project" value="InterPro"/>
</dbReference>
<dbReference type="GO" id="GO:0005886">
    <property type="term" value="C:plasma membrane"/>
    <property type="evidence" value="ECO:0007669"/>
    <property type="project" value="InterPro"/>
</dbReference>
<dbReference type="Pfam" id="PF02254">
    <property type="entry name" value="TrkA_N"/>
    <property type="match status" value="2"/>
</dbReference>
<evidence type="ECO:0000256" key="4">
    <source>
        <dbReference type="ARBA" id="ARBA00022958"/>
    </source>
</evidence>
<keyword evidence="10" id="KW-1185">Reference proteome</keyword>
<dbReference type="InterPro" id="IPR050721">
    <property type="entry name" value="Trk_Ktr_HKT_K-transport"/>
</dbReference>
<organism evidence="9 10">
    <name type="scientific">Formimonas warabiya</name>
    <dbReference type="NCBI Taxonomy" id="1761012"/>
    <lineage>
        <taxon>Bacteria</taxon>
        <taxon>Bacillati</taxon>
        <taxon>Bacillota</taxon>
        <taxon>Clostridia</taxon>
        <taxon>Eubacteriales</taxon>
        <taxon>Peptococcaceae</taxon>
        <taxon>Candidatus Formimonas</taxon>
    </lineage>
</organism>
<dbReference type="Gene3D" id="3.40.50.720">
    <property type="entry name" value="NAD(P)-binding Rossmann-like Domain"/>
    <property type="match status" value="2"/>
</dbReference>
<evidence type="ECO:0000313" key="10">
    <source>
        <dbReference type="Proteomes" id="UP000323521"/>
    </source>
</evidence>
<dbReference type="InterPro" id="IPR006036">
    <property type="entry name" value="K_uptake_TrkA"/>
</dbReference>
<evidence type="ECO:0000256" key="3">
    <source>
        <dbReference type="ARBA" id="ARBA00022538"/>
    </source>
</evidence>